<dbReference type="GO" id="GO:0016740">
    <property type="term" value="F:transferase activity"/>
    <property type="evidence" value="ECO:0007669"/>
    <property type="project" value="UniProtKB-KW"/>
</dbReference>
<dbReference type="InterPro" id="IPR011009">
    <property type="entry name" value="Kinase-like_dom_sf"/>
</dbReference>
<proteinExistence type="predicted"/>
<feature type="domain" description="Aminoglycoside phosphotransferase" evidence="1">
    <location>
        <begin position="31"/>
        <end position="277"/>
    </location>
</feature>
<organism evidence="2 3">
    <name type="scientific">Paenibacillus faecis</name>
    <dbReference type="NCBI Taxonomy" id="862114"/>
    <lineage>
        <taxon>Bacteria</taxon>
        <taxon>Bacillati</taxon>
        <taxon>Bacillota</taxon>
        <taxon>Bacilli</taxon>
        <taxon>Bacillales</taxon>
        <taxon>Paenibacillaceae</taxon>
        <taxon>Paenibacillus</taxon>
    </lineage>
</organism>
<comment type="caution">
    <text evidence="2">The sequence shown here is derived from an EMBL/GenBank/DDBJ whole genome shotgun (WGS) entry which is preliminary data.</text>
</comment>
<sequence>MQNAIKPQLSGQELETLVHRAFQGQRTLAHYEELTDGWFNSAYALTCNDGLKAVLKAAPRSGDGMMSYERDVIQAEVEVLRLLRNAGSVPVPAVFYDEIGSEDGAWFLMEFIEGSPYNKVKESLPGEERVRIEEELGRLNRCINRIQGERFGYYAREEWQGEDWPAVFSGMVAGLLKDARVKSITLPADEDAILDLISRRKASLAEVTVPSLVHWDLWDGNVFVKEGRIIALIDCERALWGDPLMEFYFRSVAGGSQAFFRGYGKESFTSADRERMELYDLYLALIFHIECYYRGYSDENHIRWAQEHLVNTWNTVNR</sequence>
<gene>
    <name evidence="2" type="ORF">FRY98_09150</name>
</gene>
<keyword evidence="2" id="KW-0808">Transferase</keyword>
<dbReference type="AlphaFoldDB" id="A0A5D0CSQ3"/>
<dbReference type="Gene3D" id="3.90.1200.10">
    <property type="match status" value="1"/>
</dbReference>
<dbReference type="InterPro" id="IPR051678">
    <property type="entry name" value="AGP_Transferase"/>
</dbReference>
<dbReference type="Pfam" id="PF01636">
    <property type="entry name" value="APH"/>
    <property type="match status" value="1"/>
</dbReference>
<name>A0A5D0CSQ3_9BACL</name>
<dbReference type="OrthoDB" id="334783at2"/>
<evidence type="ECO:0000313" key="2">
    <source>
        <dbReference type="EMBL" id="TYA12863.1"/>
    </source>
</evidence>
<reference evidence="2 3" key="1">
    <citation type="submission" date="2019-08" db="EMBL/GenBank/DDBJ databases">
        <title>Genome sequencing of Paenibacillus faecis DSM 23593(T).</title>
        <authorList>
            <person name="Kook J.-K."/>
            <person name="Park S.-N."/>
            <person name="Lim Y.K."/>
        </authorList>
    </citation>
    <scope>NUCLEOTIDE SEQUENCE [LARGE SCALE GENOMIC DNA]</scope>
    <source>
        <strain evidence="2 3">DSM 23593</strain>
    </source>
</reference>
<dbReference type="EMBL" id="VSDO01000002">
    <property type="protein sequence ID" value="TYA12863.1"/>
    <property type="molecule type" value="Genomic_DNA"/>
</dbReference>
<accession>A0A5D0CSQ3</accession>
<protein>
    <submittedName>
        <fullName evidence="2">Aminoglycoside phosphotransferase family protein</fullName>
    </submittedName>
</protein>
<dbReference type="PANTHER" id="PTHR21310">
    <property type="entry name" value="AMINOGLYCOSIDE PHOSPHOTRANSFERASE-RELATED-RELATED"/>
    <property type="match status" value="1"/>
</dbReference>
<evidence type="ECO:0000313" key="3">
    <source>
        <dbReference type="Proteomes" id="UP000325218"/>
    </source>
</evidence>
<dbReference type="Proteomes" id="UP000325218">
    <property type="component" value="Unassembled WGS sequence"/>
</dbReference>
<dbReference type="Gene3D" id="3.30.200.20">
    <property type="entry name" value="Phosphorylase Kinase, domain 1"/>
    <property type="match status" value="1"/>
</dbReference>
<dbReference type="SUPFAM" id="SSF56112">
    <property type="entry name" value="Protein kinase-like (PK-like)"/>
    <property type="match status" value="1"/>
</dbReference>
<dbReference type="PANTHER" id="PTHR21310:SF15">
    <property type="entry name" value="AMINOGLYCOSIDE PHOSPHOTRANSFERASE DOMAIN-CONTAINING PROTEIN"/>
    <property type="match status" value="1"/>
</dbReference>
<evidence type="ECO:0000259" key="1">
    <source>
        <dbReference type="Pfam" id="PF01636"/>
    </source>
</evidence>
<keyword evidence="3" id="KW-1185">Reference proteome</keyword>
<dbReference type="RefSeq" id="WP_148451465.1">
    <property type="nucleotide sequence ID" value="NZ_VSDO01000002.1"/>
</dbReference>
<dbReference type="InterPro" id="IPR002575">
    <property type="entry name" value="Aminoglycoside_PTrfase"/>
</dbReference>